<reference evidence="4" key="1">
    <citation type="submission" date="2016-07" db="EMBL/GenBank/DDBJ databases">
        <title>De novo transcriptome assembly of four accessions of the metal hyperaccumulator plant Noccaea caerulescens.</title>
        <authorList>
            <person name="Blande D."/>
            <person name="Halimaa P."/>
            <person name="Tervahauta A.I."/>
            <person name="Aarts M.G."/>
            <person name="Karenlampi S.O."/>
        </authorList>
    </citation>
    <scope>NUCLEOTIDE SEQUENCE</scope>
</reference>
<keyword evidence="2" id="KW-0341">Growth regulation</keyword>
<keyword evidence="1" id="KW-0813">Transport</keyword>
<gene>
    <name evidence="4" type="ORF">LC_TR10405_c0_g1_i1_g.36684</name>
</gene>
<accession>A0A1J3EJR2</accession>
<protein>
    <submittedName>
        <fullName evidence="4">Uncharacterized protein</fullName>
    </submittedName>
</protein>
<dbReference type="EMBL" id="GEVK01023508">
    <property type="protein sequence ID" value="JAU29324.1"/>
    <property type="molecule type" value="Transcribed_RNA"/>
</dbReference>
<organism evidence="4">
    <name type="scientific">Noccaea caerulescens</name>
    <name type="common">Alpine penny-cress</name>
    <name type="synonym">Thlaspi caerulescens</name>
    <dbReference type="NCBI Taxonomy" id="107243"/>
    <lineage>
        <taxon>Eukaryota</taxon>
        <taxon>Viridiplantae</taxon>
        <taxon>Streptophyta</taxon>
        <taxon>Embryophyta</taxon>
        <taxon>Tracheophyta</taxon>
        <taxon>Spermatophyta</taxon>
        <taxon>Magnoliopsida</taxon>
        <taxon>eudicotyledons</taxon>
        <taxon>Gunneridae</taxon>
        <taxon>Pentapetalae</taxon>
        <taxon>rosids</taxon>
        <taxon>malvids</taxon>
        <taxon>Brassicales</taxon>
        <taxon>Brassicaceae</taxon>
        <taxon>Coluteocarpeae</taxon>
        <taxon>Noccaea</taxon>
    </lineage>
</organism>
<evidence type="ECO:0000256" key="1">
    <source>
        <dbReference type="ARBA" id="ARBA00022448"/>
    </source>
</evidence>
<dbReference type="AlphaFoldDB" id="A0A1J3EJR2"/>
<feature type="compositionally biased region" description="Basic and acidic residues" evidence="3">
    <location>
        <begin position="160"/>
        <end position="176"/>
    </location>
</feature>
<proteinExistence type="predicted"/>
<evidence type="ECO:0000313" key="4">
    <source>
        <dbReference type="EMBL" id="JAU29324.1"/>
    </source>
</evidence>
<feature type="compositionally biased region" description="Polar residues" evidence="3">
    <location>
        <begin position="177"/>
        <end position="189"/>
    </location>
</feature>
<evidence type="ECO:0000256" key="3">
    <source>
        <dbReference type="SAM" id="MobiDB-lite"/>
    </source>
</evidence>
<sequence length="238" mass="26930">MEKVEIEIGVCSGLGDVDRMLETDISGKRKRAEQENRSSQLNESASSLEEIVLPFAKRLSSWEELESMEAFRITPQRPHFLPLLKEFNLEFFREATAVGLMMGYSEYSDIVRNLDNESPVSKLMLYKEKIVYLEEHGFHVGELLSKIDEVLSVKAGQGHTSEEPEKKMTDTKEPKLNKSSNTTVVSVNDGQGDISEEPENKMTDESTKEPKLNKSSNTTLSRCNTTLLRCKSNHNQPL</sequence>
<feature type="region of interest" description="Disordered" evidence="3">
    <location>
        <begin position="155"/>
        <end position="223"/>
    </location>
</feature>
<evidence type="ECO:0000256" key="2">
    <source>
        <dbReference type="ARBA" id="ARBA00022604"/>
    </source>
</evidence>
<feature type="compositionally biased region" description="Polar residues" evidence="3">
    <location>
        <begin position="213"/>
        <end position="223"/>
    </location>
</feature>
<feature type="compositionally biased region" description="Basic and acidic residues" evidence="3">
    <location>
        <begin position="198"/>
        <end position="212"/>
    </location>
</feature>
<dbReference type="InterPro" id="IPR007930">
    <property type="entry name" value="DUF724"/>
</dbReference>
<dbReference type="Pfam" id="PF05266">
    <property type="entry name" value="DUF724"/>
    <property type="match status" value="1"/>
</dbReference>
<name>A0A1J3EJR2_NOCCA</name>